<feature type="compositionally biased region" description="Gly residues" evidence="1">
    <location>
        <begin position="12"/>
        <end position="23"/>
    </location>
</feature>
<keyword evidence="3" id="KW-1185">Reference proteome</keyword>
<protein>
    <submittedName>
        <fullName evidence="2">Uncharacterized protein</fullName>
    </submittedName>
</protein>
<evidence type="ECO:0000313" key="2">
    <source>
        <dbReference type="EMBL" id="QGZ57450.1"/>
    </source>
</evidence>
<dbReference type="EMBL" id="CP046910">
    <property type="protein sequence ID" value="QGZ57450.1"/>
    <property type="molecule type" value="Genomic_DNA"/>
</dbReference>
<evidence type="ECO:0000256" key="1">
    <source>
        <dbReference type="SAM" id="MobiDB-lite"/>
    </source>
</evidence>
<gene>
    <name evidence="2" type="ORF">FAZ97_21315</name>
</gene>
<name>A0A7Z2G934_9BURK</name>
<evidence type="ECO:0000313" key="3">
    <source>
        <dbReference type="Proteomes" id="UP000434209"/>
    </source>
</evidence>
<reference evidence="2 3" key="1">
    <citation type="submission" date="2019-12" db="EMBL/GenBank/DDBJ databases">
        <title>Paraburkholderia acidiphila 7Q-K02 sp. nov and Paraburkholderia acidisoli DHF22 sp. nov., two strains isolated from forest soil.</title>
        <authorList>
            <person name="Gao Z."/>
            <person name="Qiu L."/>
        </authorList>
    </citation>
    <scope>NUCLEOTIDE SEQUENCE [LARGE SCALE GENOMIC DNA]</scope>
    <source>
        <strain evidence="2 3">7Q-K02</strain>
    </source>
</reference>
<dbReference type="AlphaFoldDB" id="A0A7Z2G934"/>
<feature type="region of interest" description="Disordered" evidence="1">
    <location>
        <begin position="1"/>
        <end position="46"/>
    </location>
</feature>
<dbReference type="KEGG" id="pacp:FAZ97_21315"/>
<proteinExistence type="predicted"/>
<dbReference type="Proteomes" id="UP000434209">
    <property type="component" value="Chromosome 2"/>
</dbReference>
<organism evidence="2 3">
    <name type="scientific">Paraburkholderia acidiphila</name>
    <dbReference type="NCBI Taxonomy" id="2571747"/>
    <lineage>
        <taxon>Bacteria</taxon>
        <taxon>Pseudomonadati</taxon>
        <taxon>Pseudomonadota</taxon>
        <taxon>Betaproteobacteria</taxon>
        <taxon>Burkholderiales</taxon>
        <taxon>Burkholderiaceae</taxon>
        <taxon>Paraburkholderia</taxon>
    </lineage>
</organism>
<sequence>MPGFVESAAGALLGGDDSGGDNAGGTSDDLLTGEASDGSPLLGDAQPFEYKEDSAAGAVTDLAARGVSEADEAECYAQYERELDECKLYSAMPQDSYTYLACRAQAFTNYNQCRGY</sequence>
<accession>A0A7Z2G934</accession>